<evidence type="ECO:0000256" key="1">
    <source>
        <dbReference type="ARBA" id="ARBA00046750"/>
    </source>
</evidence>
<comment type="pathway">
    <text evidence="2">Protein modification; protein glycosylation.</text>
</comment>
<feature type="domain" description="Ribophorin II N-terminal" evidence="3">
    <location>
        <begin position="29"/>
        <end position="268"/>
    </location>
</feature>
<proteinExistence type="inferred from homology"/>
<comment type="function">
    <text evidence="2">Subunit of the oligosaccharyl transferase (OST) complex that catalyzes the initial transfer of a defined glycan (Glc(3)Man(9)GlcNAc(2) in eukaryotes) from the lipid carrier dolichol-pyrophosphate to an asparagine residue within an Asn-X-Ser/Thr consensus motif in nascent polypeptide chains, the first step in protein N-glycosylation. N-glycosylation occurs cotranslationally and the complex associates with the Sec61 complex at the channel-forming translocon complex that mediates protein translocation across the endoplasmic reticulum (ER). All subunits are required for a maximal enzyme activity.</text>
</comment>
<dbReference type="EMBL" id="OC919299">
    <property type="protein sequence ID" value="CAD7651076.1"/>
    <property type="molecule type" value="Genomic_DNA"/>
</dbReference>
<dbReference type="OrthoDB" id="432292at2759"/>
<comment type="subunit">
    <text evidence="1">Component of the oligosaccharyltransferase (OST) complex. OST exists in two different complex forms which contain common core subunits RPN1, RPN2, OST48, OST4, DAD1 and TMEM258, either STT3A or STT3B as catalytic subunits, and form-specific accessory subunits. STT3A complex assembly occurs through the formation of 3 subcomplexes. Subcomplex 1 contains RPN1 and TMEM258, subcomplex 2 contains the STT3A-specific subunits STT3A, DC2/OSTC, and KCP2 as well as the core subunit OST4, and subcomplex 3 contains RPN2, DAD1, and OST48. The STT3A complex can form stable complexes with the Sec61 complex or with both the Sec61 and TRAP complexes. Interacts with DDI2. Interacts with TMEM35A/NACHO.</text>
</comment>
<evidence type="ECO:0000313" key="5">
    <source>
        <dbReference type="EMBL" id="CAD7651076.1"/>
    </source>
</evidence>
<dbReference type="PANTHER" id="PTHR12640:SF0">
    <property type="entry name" value="DOLICHYL-DIPHOSPHOOLIGOSACCHARIDE--PROTEIN GLYCOSYLTRANSFERASE SUBUNIT 2"/>
    <property type="match status" value="1"/>
</dbReference>
<evidence type="ECO:0000256" key="2">
    <source>
        <dbReference type="RuleBase" id="RU366029"/>
    </source>
</evidence>
<dbReference type="InterPro" id="IPR008814">
    <property type="entry name" value="Swp1"/>
</dbReference>
<dbReference type="AlphaFoldDB" id="A0A7R9M032"/>
<keyword evidence="6" id="KW-1185">Reference proteome</keyword>
<comment type="subcellular location">
    <subcellularLocation>
        <location evidence="2">Endoplasmic reticulum membrane</location>
        <topology evidence="2">Multi-pass membrane protein</topology>
    </subcellularLocation>
</comment>
<evidence type="ECO:0000313" key="6">
    <source>
        <dbReference type="Proteomes" id="UP000728032"/>
    </source>
</evidence>
<evidence type="ECO:0000259" key="4">
    <source>
        <dbReference type="Pfam" id="PF23861"/>
    </source>
</evidence>
<comment type="similarity">
    <text evidence="2">Belongs to the SWP1 family.</text>
</comment>
<feature type="domain" description="Ribophorin II second" evidence="4">
    <location>
        <begin position="277"/>
        <end position="337"/>
    </location>
</feature>
<evidence type="ECO:0000259" key="3">
    <source>
        <dbReference type="Pfam" id="PF05817"/>
    </source>
</evidence>
<dbReference type="Proteomes" id="UP000728032">
    <property type="component" value="Unassembled WGS sequence"/>
</dbReference>
<dbReference type="Pfam" id="PF23861">
    <property type="entry name" value="Ribophorin_II_2nd"/>
    <property type="match status" value="1"/>
</dbReference>
<dbReference type="UniPathway" id="UPA00378"/>
<keyword evidence="2" id="KW-0732">Signal</keyword>
<dbReference type="InterPro" id="IPR055375">
    <property type="entry name" value="Ribophorin_II_2nd"/>
</dbReference>
<organism evidence="5">
    <name type="scientific">Oppiella nova</name>
    <dbReference type="NCBI Taxonomy" id="334625"/>
    <lineage>
        <taxon>Eukaryota</taxon>
        <taxon>Metazoa</taxon>
        <taxon>Ecdysozoa</taxon>
        <taxon>Arthropoda</taxon>
        <taxon>Chelicerata</taxon>
        <taxon>Arachnida</taxon>
        <taxon>Acari</taxon>
        <taxon>Acariformes</taxon>
        <taxon>Sarcoptiformes</taxon>
        <taxon>Oribatida</taxon>
        <taxon>Brachypylina</taxon>
        <taxon>Oppioidea</taxon>
        <taxon>Oppiidae</taxon>
        <taxon>Oppiella</taxon>
    </lineage>
</organism>
<dbReference type="InterPro" id="IPR055373">
    <property type="entry name" value="Ribophorin_II_N"/>
</dbReference>
<dbReference type="Pfam" id="PF05817">
    <property type="entry name" value="Ribophorin_II"/>
    <property type="match status" value="1"/>
</dbReference>
<feature type="chain" id="PRO_5035956895" description="Dolichyl-diphosphooligosaccharide--protein glycosyltransferase subunit 2" evidence="2">
    <location>
        <begin position="22"/>
        <end position="347"/>
    </location>
</feature>
<accession>A0A7R9M032</accession>
<keyword evidence="2" id="KW-0256">Endoplasmic reticulum</keyword>
<dbReference type="GO" id="GO:0006487">
    <property type="term" value="P:protein N-linked glycosylation"/>
    <property type="evidence" value="ECO:0007669"/>
    <property type="project" value="UniProtKB-UniRule"/>
</dbReference>
<feature type="non-terminal residue" evidence="5">
    <location>
        <position position="347"/>
    </location>
</feature>
<feature type="signal peptide" evidence="2">
    <location>
        <begin position="1"/>
        <end position="21"/>
    </location>
</feature>
<sequence>MRFVCHLLVVFGASLAALCVASMPEAVNDADLQRMKTLVALTSPDVSAHPLATIYHSLSAQTLLKEKIAFSAEICAHLKSQSATEELSVESVYYLTSSSKLLSNCQISSAKHVPKLESTLAAADASVADIYRAAIALQNAGKAWDSAKVGTSLLAALKRDESLLNCGLAFQLAAKLSDSAHRSPFVDKIGDVMVMADEVDNKYVQFEGGLGVTSAVIQGVYRLAQSQPNKPFPVTHDTARKMANYLLSRKYVLSPKSISELLSVLSLFADNKHHIPVVVAHFGSTALSAANPVLTVRVTNVLGQSVAPLSVTIESALRLDDKKAIFQKKPLIGVQGDPSVCSGLLGR</sequence>
<gene>
    <name evidence="5" type="ORF">ONB1V03_LOCUS8133</name>
</gene>
<dbReference type="EMBL" id="CAJPVJ010004474">
    <property type="protein sequence ID" value="CAG2168646.1"/>
    <property type="molecule type" value="Genomic_DNA"/>
</dbReference>
<dbReference type="PANTHER" id="PTHR12640">
    <property type="entry name" value="RIBOPHORIN II"/>
    <property type="match status" value="1"/>
</dbReference>
<reference evidence="5" key="1">
    <citation type="submission" date="2020-11" db="EMBL/GenBank/DDBJ databases">
        <authorList>
            <person name="Tran Van P."/>
        </authorList>
    </citation>
    <scope>NUCLEOTIDE SEQUENCE</scope>
</reference>
<name>A0A7R9M032_9ACAR</name>
<dbReference type="GO" id="GO:0008250">
    <property type="term" value="C:oligosaccharyltransferase complex"/>
    <property type="evidence" value="ECO:0007669"/>
    <property type="project" value="UniProtKB-UniRule"/>
</dbReference>
<protein>
    <recommendedName>
        <fullName evidence="2">Dolichyl-diphosphooligosaccharide--protein glycosyltransferase subunit 2</fullName>
    </recommendedName>
    <alternativeName>
        <fullName evidence="2">Ribophorin-2</fullName>
    </alternativeName>
</protein>